<evidence type="ECO:0000256" key="1">
    <source>
        <dbReference type="SAM" id="MobiDB-lite"/>
    </source>
</evidence>
<keyword evidence="3" id="KW-1185">Reference proteome</keyword>
<dbReference type="Proteomes" id="UP000749311">
    <property type="component" value="Unassembled WGS sequence"/>
</dbReference>
<evidence type="ECO:0000313" key="3">
    <source>
        <dbReference type="Proteomes" id="UP000749311"/>
    </source>
</evidence>
<gene>
    <name evidence="2" type="ORF">FB473_001880</name>
</gene>
<comment type="caution">
    <text evidence="2">The sequence shown here is derived from an EMBL/GenBank/DDBJ whole genome shotgun (WGS) entry which is preliminary data.</text>
</comment>
<evidence type="ECO:0000313" key="2">
    <source>
        <dbReference type="EMBL" id="NIH57235.1"/>
    </source>
</evidence>
<protein>
    <submittedName>
        <fullName evidence="2">Uncharacterized protein</fullName>
    </submittedName>
</protein>
<dbReference type="EMBL" id="JAAMOZ010000001">
    <property type="protein sequence ID" value="NIH57235.1"/>
    <property type="molecule type" value="Genomic_DNA"/>
</dbReference>
<proteinExistence type="predicted"/>
<accession>A0ABX0SGZ9</accession>
<dbReference type="Pfam" id="PF02575">
    <property type="entry name" value="YbaB_DNA_bd"/>
    <property type="match status" value="1"/>
</dbReference>
<sequence length="128" mass="14119">MTSTVIDGRWPNEDASPATEFSASSDDGLVRATVSAHLDVLRVVVAEECVHEEAETGIVQAVNRALEKAEGMPVDDLIRARDTRVAEFNAVLDGLEDDVARTRTSLGRPQRRRRRRNWPHGLGRGTSQ</sequence>
<feature type="region of interest" description="Disordered" evidence="1">
    <location>
        <begin position="102"/>
        <end position="128"/>
    </location>
</feature>
<feature type="region of interest" description="Disordered" evidence="1">
    <location>
        <begin position="1"/>
        <end position="25"/>
    </location>
</feature>
<dbReference type="InterPro" id="IPR036894">
    <property type="entry name" value="YbaB-like_sf"/>
</dbReference>
<dbReference type="SUPFAM" id="SSF82607">
    <property type="entry name" value="YbaB-like"/>
    <property type="match status" value="1"/>
</dbReference>
<feature type="compositionally biased region" description="Basic residues" evidence="1">
    <location>
        <begin position="109"/>
        <end position="118"/>
    </location>
</feature>
<organism evidence="2 3">
    <name type="scientific">Brooklawnia cerclae</name>
    <dbReference type="NCBI Taxonomy" id="349934"/>
    <lineage>
        <taxon>Bacteria</taxon>
        <taxon>Bacillati</taxon>
        <taxon>Actinomycetota</taxon>
        <taxon>Actinomycetes</taxon>
        <taxon>Propionibacteriales</taxon>
        <taxon>Propionibacteriaceae</taxon>
        <taxon>Brooklawnia</taxon>
    </lineage>
</organism>
<dbReference type="InterPro" id="IPR004401">
    <property type="entry name" value="YbaB/EbfC"/>
</dbReference>
<reference evidence="2 3" key="1">
    <citation type="submission" date="2020-02" db="EMBL/GenBank/DDBJ databases">
        <title>Sequencing the genomes of 1000 actinobacteria strains.</title>
        <authorList>
            <person name="Klenk H.-P."/>
        </authorList>
    </citation>
    <scope>NUCLEOTIDE SEQUENCE [LARGE SCALE GENOMIC DNA]</scope>
    <source>
        <strain evidence="2 3">DSM 19609</strain>
    </source>
</reference>
<dbReference type="RefSeq" id="WP_167166764.1">
    <property type="nucleotide sequence ID" value="NZ_BAAAOO010000008.1"/>
</dbReference>
<dbReference type="Gene3D" id="3.30.1310.10">
    <property type="entry name" value="Nucleoid-associated protein YbaB-like domain"/>
    <property type="match status" value="1"/>
</dbReference>
<name>A0ABX0SGZ9_9ACTN</name>